<organism evidence="1 2">
    <name type="scientific">Chitinophaga dinghuensis</name>
    <dbReference type="NCBI Taxonomy" id="1539050"/>
    <lineage>
        <taxon>Bacteria</taxon>
        <taxon>Pseudomonadati</taxon>
        <taxon>Bacteroidota</taxon>
        <taxon>Chitinophagia</taxon>
        <taxon>Chitinophagales</taxon>
        <taxon>Chitinophagaceae</taxon>
        <taxon>Chitinophaga</taxon>
    </lineage>
</organism>
<gene>
    <name evidence="1" type="ORF">CLV59_106141</name>
</gene>
<evidence type="ECO:0000313" key="2">
    <source>
        <dbReference type="Proteomes" id="UP000249819"/>
    </source>
</evidence>
<evidence type="ECO:0000313" key="1">
    <source>
        <dbReference type="EMBL" id="RAJ79081.1"/>
    </source>
</evidence>
<accession>A0A327VSQ7</accession>
<reference evidence="1 2" key="1">
    <citation type="submission" date="2018-06" db="EMBL/GenBank/DDBJ databases">
        <title>Genomic Encyclopedia of Archaeal and Bacterial Type Strains, Phase II (KMG-II): from individual species to whole genera.</title>
        <authorList>
            <person name="Goeker M."/>
        </authorList>
    </citation>
    <scope>NUCLEOTIDE SEQUENCE [LARGE SCALE GENOMIC DNA]</scope>
    <source>
        <strain evidence="1 2">DSM 29821</strain>
    </source>
</reference>
<keyword evidence="2" id="KW-1185">Reference proteome</keyword>
<sequence length="75" mass="8352">MNNAANNRPYAGFSGFMPLLLHCCTPIRSSTKWTGGIYCLFSQPAGNPLVTIFRDQFPENKHCIVSCCDLQPFLP</sequence>
<proteinExistence type="predicted"/>
<dbReference type="EMBL" id="QLMA01000006">
    <property type="protein sequence ID" value="RAJ79081.1"/>
    <property type="molecule type" value="Genomic_DNA"/>
</dbReference>
<comment type="caution">
    <text evidence="1">The sequence shown here is derived from an EMBL/GenBank/DDBJ whole genome shotgun (WGS) entry which is preliminary data.</text>
</comment>
<dbReference type="Proteomes" id="UP000249819">
    <property type="component" value="Unassembled WGS sequence"/>
</dbReference>
<name>A0A327VSQ7_9BACT</name>
<protein>
    <submittedName>
        <fullName evidence="1">Uncharacterized protein</fullName>
    </submittedName>
</protein>
<dbReference type="AlphaFoldDB" id="A0A327VSQ7"/>